<feature type="transmembrane region" description="Helical" evidence="1">
    <location>
        <begin position="12"/>
        <end position="33"/>
    </location>
</feature>
<sequence>MLDKLLKTDRRIIFAILAVVVIIAILFPVGLAIQVSEPARRLYREIESLAPGSYVFLSFDYDPASMAELDPMALSVIRQCFREDLKIVSLGLWPQGVLLGEANLEKAAEEYGKEYGVDFVNLGYKTGGIVVISGISTDLRNVFPQDYTGRDIDELPILNGIDNLEPFKLVVTFSAGDPGVRHWVMIAQARYGKKVGCGSTAVQAPAFYPYLQSGQLVGLVGGMKGAAEYEQLIKLPGLATAGMDAQSFAHAVIVFFIVFGNAIFFLKKRSNSR</sequence>
<feature type="transmembrane region" description="Helical" evidence="1">
    <location>
        <begin position="248"/>
        <end position="266"/>
    </location>
</feature>
<reference evidence="2 4" key="1">
    <citation type="submission" date="2017-07" db="EMBL/GenBank/DDBJ databases">
        <title>Recovery of genomes from metagenomes via a dereplication, aggregation, and scoring strategy.</title>
        <authorList>
            <person name="Sieber C.M."/>
            <person name="Probst A.J."/>
            <person name="Sharrar A."/>
            <person name="Thomas B.C."/>
            <person name="Hess M."/>
            <person name="Tringe S.G."/>
            <person name="Banfield J.F."/>
        </authorList>
    </citation>
    <scope>NUCLEOTIDE SEQUENCE [LARGE SCALE GENOMIC DNA]</scope>
    <source>
        <strain evidence="2">JGI_Cruoil_03_44_89</strain>
    </source>
</reference>
<dbReference type="AlphaFoldDB" id="A0A235BQL6"/>
<comment type="caution">
    <text evidence="2">The sequence shown here is derived from an EMBL/GenBank/DDBJ whole genome shotgun (WGS) entry which is preliminary data.</text>
</comment>
<keyword evidence="1" id="KW-1133">Transmembrane helix</keyword>
<accession>A0A235BQL6</accession>
<keyword evidence="1" id="KW-0812">Transmembrane</keyword>
<name>A0A235BQL6_UNCW3</name>
<keyword evidence="1" id="KW-0472">Membrane</keyword>
<organism evidence="2 4">
    <name type="scientific">candidate division WOR-3 bacterium JGI_Cruoil_03_44_89</name>
    <dbReference type="NCBI Taxonomy" id="1973748"/>
    <lineage>
        <taxon>Bacteria</taxon>
        <taxon>Bacteria division WOR-3</taxon>
    </lineage>
</organism>
<dbReference type="EMBL" id="NOZQ01000150">
    <property type="protein sequence ID" value="OYD14972.1"/>
    <property type="molecule type" value="Genomic_DNA"/>
</dbReference>
<dbReference type="Proteomes" id="UP000215215">
    <property type="component" value="Unassembled WGS sequence"/>
</dbReference>
<evidence type="ECO:0000313" key="3">
    <source>
        <dbReference type="EMBL" id="OYD14972.1"/>
    </source>
</evidence>
<dbReference type="EMBL" id="NOZQ01000169">
    <property type="protein sequence ID" value="OYD14628.1"/>
    <property type="molecule type" value="Genomic_DNA"/>
</dbReference>
<protein>
    <submittedName>
        <fullName evidence="2">Uncharacterized protein</fullName>
    </submittedName>
</protein>
<gene>
    <name evidence="3" type="ORF">CH333_06805</name>
    <name evidence="2" type="ORF">CH333_07525</name>
</gene>
<evidence type="ECO:0000313" key="4">
    <source>
        <dbReference type="Proteomes" id="UP000215215"/>
    </source>
</evidence>
<proteinExistence type="predicted"/>
<evidence type="ECO:0000256" key="1">
    <source>
        <dbReference type="SAM" id="Phobius"/>
    </source>
</evidence>
<evidence type="ECO:0000313" key="2">
    <source>
        <dbReference type="EMBL" id="OYD14628.1"/>
    </source>
</evidence>